<organism evidence="2">
    <name type="scientific">marine metagenome</name>
    <dbReference type="NCBI Taxonomy" id="408172"/>
    <lineage>
        <taxon>unclassified sequences</taxon>
        <taxon>metagenomes</taxon>
        <taxon>ecological metagenomes</taxon>
    </lineage>
</organism>
<protein>
    <recommendedName>
        <fullName evidence="1">FlgD/Vpr Ig-like domain-containing protein</fullName>
    </recommendedName>
</protein>
<dbReference type="Pfam" id="PF13860">
    <property type="entry name" value="FlgD_ig"/>
    <property type="match status" value="1"/>
</dbReference>
<sequence length="86" mass="10027">PFSENTHFTMFISNIPSLITITVYSLKGNKIKLIKDEADKNFFSLYWDGKDEYGHKIANGAYFFHVKAETERGQIFEDIYKLAKIE</sequence>
<dbReference type="EMBL" id="UINC01191787">
    <property type="protein sequence ID" value="SVE06596.1"/>
    <property type="molecule type" value="Genomic_DNA"/>
</dbReference>
<dbReference type="AlphaFoldDB" id="A0A383AFC1"/>
<accession>A0A383AFC1</accession>
<reference evidence="2" key="1">
    <citation type="submission" date="2018-05" db="EMBL/GenBank/DDBJ databases">
        <authorList>
            <person name="Lanie J.A."/>
            <person name="Ng W.-L."/>
            <person name="Kazmierczak K.M."/>
            <person name="Andrzejewski T.M."/>
            <person name="Davidsen T.M."/>
            <person name="Wayne K.J."/>
            <person name="Tettelin H."/>
            <person name="Glass J.I."/>
            <person name="Rusch D."/>
            <person name="Podicherti R."/>
            <person name="Tsui H.-C.T."/>
            <person name="Winkler M.E."/>
        </authorList>
    </citation>
    <scope>NUCLEOTIDE SEQUENCE</scope>
</reference>
<feature type="domain" description="FlgD/Vpr Ig-like" evidence="1">
    <location>
        <begin position="19"/>
        <end position="70"/>
    </location>
</feature>
<name>A0A383AFC1_9ZZZZ</name>
<dbReference type="Gene3D" id="2.60.40.4070">
    <property type="match status" value="1"/>
</dbReference>
<gene>
    <name evidence="2" type="ORF">METZ01_LOCUS459450</name>
</gene>
<evidence type="ECO:0000313" key="2">
    <source>
        <dbReference type="EMBL" id="SVE06596.1"/>
    </source>
</evidence>
<proteinExistence type="predicted"/>
<evidence type="ECO:0000259" key="1">
    <source>
        <dbReference type="Pfam" id="PF13860"/>
    </source>
</evidence>
<dbReference type="InterPro" id="IPR025965">
    <property type="entry name" value="FlgD/Vpr_Ig-like"/>
</dbReference>
<feature type="non-terminal residue" evidence="2">
    <location>
        <position position="1"/>
    </location>
</feature>